<evidence type="ECO:0000259" key="2">
    <source>
        <dbReference type="PROSITE" id="PS50948"/>
    </source>
</evidence>
<protein>
    <submittedName>
        <fullName evidence="4">Apple domain-containing protein</fullName>
    </submittedName>
</protein>
<dbReference type="PROSITE" id="PS50948">
    <property type="entry name" value="PAN"/>
    <property type="match status" value="1"/>
</dbReference>
<evidence type="ECO:0000256" key="1">
    <source>
        <dbReference type="SAM" id="SignalP"/>
    </source>
</evidence>
<proteinExistence type="predicted"/>
<name>A0A914LGR7_MELIC</name>
<feature type="domain" description="Apple" evidence="2">
    <location>
        <begin position="36"/>
        <end position="122"/>
    </location>
</feature>
<organism evidence="3 4">
    <name type="scientific">Meloidogyne incognita</name>
    <name type="common">Southern root-knot nematode worm</name>
    <name type="synonym">Oxyuris incognita</name>
    <dbReference type="NCBI Taxonomy" id="6306"/>
    <lineage>
        <taxon>Eukaryota</taxon>
        <taxon>Metazoa</taxon>
        <taxon>Ecdysozoa</taxon>
        <taxon>Nematoda</taxon>
        <taxon>Chromadorea</taxon>
        <taxon>Rhabditida</taxon>
        <taxon>Tylenchina</taxon>
        <taxon>Tylenchomorpha</taxon>
        <taxon>Tylenchoidea</taxon>
        <taxon>Meloidogynidae</taxon>
        <taxon>Meloidogyninae</taxon>
        <taxon>Meloidogyne</taxon>
        <taxon>Meloidogyne incognita group</taxon>
    </lineage>
</organism>
<keyword evidence="1" id="KW-0732">Signal</keyword>
<feature type="chain" id="PRO_5037907886" evidence="1">
    <location>
        <begin position="28"/>
        <end position="132"/>
    </location>
</feature>
<dbReference type="Pfam" id="PF00024">
    <property type="entry name" value="PAN_1"/>
    <property type="match status" value="1"/>
</dbReference>
<reference evidence="4" key="1">
    <citation type="submission" date="2022-11" db="UniProtKB">
        <authorList>
            <consortium name="WormBaseParasite"/>
        </authorList>
    </citation>
    <scope>IDENTIFICATION</scope>
</reference>
<keyword evidence="3" id="KW-1185">Reference proteome</keyword>
<dbReference type="Proteomes" id="UP000887563">
    <property type="component" value="Unplaced"/>
</dbReference>
<sequence>MVTKIPTFPLLFIFPLLFTFLTTKCQAYSIPLISECNSEEAPVFLLQRNVSSIAGTEPLRTVPVTGGFLECAELCSAANNCVAVKFSIEKQCQLLGKTTTTTTTLSLQDINLTQARLATKSCVKVYTIGIRF</sequence>
<dbReference type="InterPro" id="IPR003609">
    <property type="entry name" value="Pan_app"/>
</dbReference>
<evidence type="ECO:0000313" key="4">
    <source>
        <dbReference type="WBParaSite" id="Minc3s00511g13543"/>
    </source>
</evidence>
<dbReference type="WBParaSite" id="Minc3s00511g13543">
    <property type="protein sequence ID" value="Minc3s00511g13543"/>
    <property type="gene ID" value="Minc3s00511g13543"/>
</dbReference>
<dbReference type="AlphaFoldDB" id="A0A914LGR7"/>
<accession>A0A914LGR7</accession>
<evidence type="ECO:0000313" key="3">
    <source>
        <dbReference type="Proteomes" id="UP000887563"/>
    </source>
</evidence>
<feature type="signal peptide" evidence="1">
    <location>
        <begin position="1"/>
        <end position="27"/>
    </location>
</feature>